<dbReference type="Pfam" id="PF00498">
    <property type="entry name" value="FHA"/>
    <property type="match status" value="1"/>
</dbReference>
<dbReference type="Gene3D" id="2.60.200.20">
    <property type="match status" value="1"/>
</dbReference>
<evidence type="ECO:0000259" key="3">
    <source>
        <dbReference type="PROSITE" id="PS50006"/>
    </source>
</evidence>
<feature type="compositionally biased region" description="Polar residues" evidence="2">
    <location>
        <begin position="119"/>
        <end position="130"/>
    </location>
</feature>
<keyword evidence="1" id="KW-0597">Phosphoprotein</keyword>
<dbReference type="Pfam" id="PF12401">
    <property type="entry name" value="FhaA_N"/>
    <property type="match status" value="1"/>
</dbReference>
<dbReference type="Proteomes" id="UP000539111">
    <property type="component" value="Unassembled WGS sequence"/>
</dbReference>
<protein>
    <recommendedName>
        <fullName evidence="3">FHA domain-containing protein</fullName>
    </recommendedName>
</protein>
<evidence type="ECO:0000313" key="5">
    <source>
        <dbReference type="Proteomes" id="UP000539111"/>
    </source>
</evidence>
<dbReference type="Gene3D" id="3.30.2320.60">
    <property type="entry name" value="FhaA, phosphopeptide-binding domain (DUF3662)"/>
    <property type="match status" value="1"/>
</dbReference>
<feature type="domain" description="FHA" evidence="3">
    <location>
        <begin position="255"/>
        <end position="305"/>
    </location>
</feature>
<dbReference type="PANTHER" id="PTHR23308">
    <property type="entry name" value="NUCLEAR INHIBITOR OF PROTEIN PHOSPHATASE-1"/>
    <property type="match status" value="1"/>
</dbReference>
<dbReference type="SUPFAM" id="SSF49879">
    <property type="entry name" value="SMAD/FHA domain"/>
    <property type="match status" value="1"/>
</dbReference>
<dbReference type="InterPro" id="IPR000253">
    <property type="entry name" value="FHA_dom"/>
</dbReference>
<dbReference type="AlphaFoldDB" id="A0A7Z0ABI5"/>
<name>A0A7Z0ABI5_9MICO</name>
<dbReference type="InterPro" id="IPR050923">
    <property type="entry name" value="Cell_Proc_Reg/RNA_Proc"/>
</dbReference>
<dbReference type="CDD" id="cd00060">
    <property type="entry name" value="FHA"/>
    <property type="match status" value="1"/>
</dbReference>
<evidence type="ECO:0000256" key="2">
    <source>
        <dbReference type="SAM" id="MobiDB-lite"/>
    </source>
</evidence>
<dbReference type="RefSeq" id="WP_237249045.1">
    <property type="nucleotide sequence ID" value="NZ_JACBZP010000001.1"/>
</dbReference>
<keyword evidence="5" id="KW-1185">Reference proteome</keyword>
<reference evidence="4 5" key="1">
    <citation type="submission" date="2020-07" db="EMBL/GenBank/DDBJ databases">
        <title>Sequencing the genomes of 1000 actinobacteria strains.</title>
        <authorList>
            <person name="Klenk H.-P."/>
        </authorList>
    </citation>
    <scope>NUCLEOTIDE SEQUENCE [LARGE SCALE GENOMIC DNA]</scope>
    <source>
        <strain evidence="4 5">DSM 26341</strain>
    </source>
</reference>
<accession>A0A7Z0ABI5</accession>
<organism evidence="4 5">
    <name type="scientific">Spelaeicoccus albus</name>
    <dbReference type="NCBI Taxonomy" id="1280376"/>
    <lineage>
        <taxon>Bacteria</taxon>
        <taxon>Bacillati</taxon>
        <taxon>Actinomycetota</taxon>
        <taxon>Actinomycetes</taxon>
        <taxon>Micrococcales</taxon>
        <taxon>Brevibacteriaceae</taxon>
        <taxon>Spelaeicoccus</taxon>
    </lineage>
</organism>
<proteinExistence type="predicted"/>
<gene>
    <name evidence="4" type="ORF">BJY26_000919</name>
</gene>
<comment type="caution">
    <text evidence="4">The sequence shown here is derived from an EMBL/GenBank/DDBJ whole genome shotgun (WGS) entry which is preliminary data.</text>
</comment>
<evidence type="ECO:0000256" key="1">
    <source>
        <dbReference type="ARBA" id="ARBA00022553"/>
    </source>
</evidence>
<dbReference type="InterPro" id="IPR022128">
    <property type="entry name" value="FhaA_N"/>
</dbReference>
<evidence type="ECO:0000313" key="4">
    <source>
        <dbReference type="EMBL" id="NYI66613.1"/>
    </source>
</evidence>
<sequence length="333" mass="34004">MGVLDRFEKGIERAVNGAFAKAFRSEVQPVELAGALRREADGRAAVVSRGRTLTANSFTIELSDNDYARIGEMSGTLSQELRQVVGEHAASQGYSFVGPVTVEFEAVGDLDTGMYRVRSTTQRPDGSSAAQPADRGGYDPGARSSRPATGTMTSARPAVPTGRPVTPTSPPYGSPQPSAASPTPDAGRGQASSGSDTVGPGSLASGTSAGAAAGSSSAGSSSVGSSGRNAPAPGSAVRGMVEIDGIQHLLTNEVTVFGRSSTEADITLDDPGISRKHFQIVVDGTRATAEDLGSTNGTTIHGQRINKVALTEGAVLTAGRIDVVFHFATNAAR</sequence>
<dbReference type="InterPro" id="IPR008984">
    <property type="entry name" value="SMAD_FHA_dom_sf"/>
</dbReference>
<dbReference type="PROSITE" id="PS50006">
    <property type="entry name" value="FHA_DOMAIN"/>
    <property type="match status" value="1"/>
</dbReference>
<dbReference type="EMBL" id="JACBZP010000001">
    <property type="protein sequence ID" value="NYI66613.1"/>
    <property type="molecule type" value="Genomic_DNA"/>
</dbReference>
<feature type="compositionally biased region" description="Low complexity" evidence="2">
    <location>
        <begin position="199"/>
        <end position="227"/>
    </location>
</feature>
<dbReference type="SMART" id="SM00240">
    <property type="entry name" value="FHA"/>
    <property type="match status" value="1"/>
</dbReference>
<feature type="region of interest" description="Disordered" evidence="2">
    <location>
        <begin position="119"/>
        <end position="236"/>
    </location>
</feature>
<dbReference type="InterPro" id="IPR042287">
    <property type="entry name" value="FhaA_N_sf"/>
</dbReference>